<dbReference type="InterPro" id="IPR028889">
    <property type="entry name" value="USP"/>
</dbReference>
<dbReference type="GO" id="GO:0016579">
    <property type="term" value="P:protein deubiquitination"/>
    <property type="evidence" value="ECO:0007669"/>
    <property type="project" value="InterPro"/>
</dbReference>
<dbReference type="CDD" id="cd14279">
    <property type="entry name" value="CUE"/>
    <property type="match status" value="1"/>
</dbReference>
<dbReference type="Gene3D" id="3.90.70.10">
    <property type="entry name" value="Cysteine proteinases"/>
    <property type="match status" value="1"/>
</dbReference>
<dbReference type="Proteomes" id="UP000298061">
    <property type="component" value="Unassembled WGS sequence"/>
</dbReference>
<dbReference type="InterPro" id="IPR055335">
    <property type="entry name" value="Ucp6/RUP1"/>
</dbReference>
<protein>
    <recommendedName>
        <fullName evidence="2">USP domain-containing protein</fullName>
    </recommendedName>
</protein>
<feature type="region of interest" description="Disordered" evidence="1">
    <location>
        <begin position="629"/>
        <end position="672"/>
    </location>
</feature>
<comment type="caution">
    <text evidence="3">The sequence shown here is derived from an EMBL/GenBank/DDBJ whole genome shotgun (WGS) entry which is preliminary data.</text>
</comment>
<feature type="compositionally biased region" description="Polar residues" evidence="1">
    <location>
        <begin position="629"/>
        <end position="648"/>
    </location>
</feature>
<dbReference type="PANTHER" id="PTHR39597:SF1">
    <property type="entry name" value="UBA DOMAIN-CONTAINING PROTEIN RUP1"/>
    <property type="match status" value="1"/>
</dbReference>
<gene>
    <name evidence="3" type="ORF">EWM64_g2892</name>
</gene>
<dbReference type="GO" id="GO:0004843">
    <property type="term" value="F:cysteine-type deubiquitinase activity"/>
    <property type="evidence" value="ECO:0007669"/>
    <property type="project" value="InterPro"/>
</dbReference>
<evidence type="ECO:0000259" key="2">
    <source>
        <dbReference type="PROSITE" id="PS50235"/>
    </source>
</evidence>
<dbReference type="InterPro" id="IPR038765">
    <property type="entry name" value="Papain-like_cys_pep_sf"/>
</dbReference>
<reference evidence="3 4" key="1">
    <citation type="submission" date="2019-02" db="EMBL/GenBank/DDBJ databases">
        <title>Genome sequencing of the rare red list fungi Hericium alpestre (H. flagellum).</title>
        <authorList>
            <person name="Buettner E."/>
            <person name="Kellner H."/>
        </authorList>
    </citation>
    <scope>NUCLEOTIDE SEQUENCE [LARGE SCALE GENOMIC DNA]</scope>
    <source>
        <strain evidence="3 4">DSM 108284</strain>
    </source>
</reference>
<sequence>MASAEDENVEQLVMMMGGDLDPNIVRGVLRKVNGDMQKAATELLNDPTGGSVLDSLWSAISTPGVLRLNQPEQGQTSGPRTPPPSRPERHLEATHEMEDVEDKDLRQALEASMQTESAKLVPSDRAPDPNWAMVPSNVEIPPVSQEVEIPGLDRAIQESLDTYKDYANETIEELPLEKRVRKDGRPVSLRPTQGMLAFAGLLVQGLFFVPQVRESLAKWRPSPSGSSNEDLTAPTSGPEHMVWTLVELFANMDLAALSELNVDAALKAFSVELPAHAIQNPGDITYQFMNNLAWITESVLHKEVATQAHQWSRLFHFRYGSSDAEPNLSPLDKRYDTSVVKVDVRDEDKNYDLISALSSQLSHDDMSTRQHVIFEPSDVVSFHLVRHESLPSYSGGQSPPKQRFRYPKHIYLDQFMRENAEFAASKRAQQKQILEEIQRLTLRKAALTHANNKDTLKDLRSSVYYFENVANKDDPERKASVGLVALKIRKILTRIENELETIDNEISKLKVQSAGLFEGSELRQHQYDLRVVLVHDGLPGRNHLYSYVQHLDRWWKTVDYTVTEVPEDTVLNDPTGLHLNAGPYMLIYSRTTPDLDTTQPLSWPEDVKNSVKHNNQAFLAQLPLEAANQARNTSPPTSPYQSYGSQWDTPSSSVEPPSTSPGRPDGRERMNV</sequence>
<dbReference type="SUPFAM" id="SSF54001">
    <property type="entry name" value="Cysteine proteinases"/>
    <property type="match status" value="1"/>
</dbReference>
<evidence type="ECO:0000256" key="1">
    <source>
        <dbReference type="SAM" id="MobiDB-lite"/>
    </source>
</evidence>
<evidence type="ECO:0000313" key="4">
    <source>
        <dbReference type="Proteomes" id="UP000298061"/>
    </source>
</evidence>
<accession>A0A4Z0A239</accession>
<proteinExistence type="predicted"/>
<dbReference type="PROSITE" id="PS50235">
    <property type="entry name" value="USP_3"/>
    <property type="match status" value="1"/>
</dbReference>
<feature type="compositionally biased region" description="Low complexity" evidence="1">
    <location>
        <begin position="649"/>
        <end position="661"/>
    </location>
</feature>
<dbReference type="EMBL" id="SFCI01000248">
    <property type="protein sequence ID" value="TFY81122.1"/>
    <property type="molecule type" value="Genomic_DNA"/>
</dbReference>
<dbReference type="Pfam" id="PF00443">
    <property type="entry name" value="UCH"/>
    <property type="match status" value="1"/>
</dbReference>
<dbReference type="PANTHER" id="PTHR39597">
    <property type="entry name" value="UBA DOMAIN-CONTAINING PROTEIN RUP1"/>
    <property type="match status" value="1"/>
</dbReference>
<dbReference type="InterPro" id="IPR001394">
    <property type="entry name" value="Peptidase_C19_UCH"/>
</dbReference>
<dbReference type="OrthoDB" id="443682at2759"/>
<keyword evidence="4" id="KW-1185">Reference proteome</keyword>
<feature type="domain" description="USP" evidence="2">
    <location>
        <begin position="187"/>
        <end position="591"/>
    </location>
</feature>
<feature type="region of interest" description="Disordered" evidence="1">
    <location>
        <begin position="68"/>
        <end position="90"/>
    </location>
</feature>
<organism evidence="3 4">
    <name type="scientific">Hericium alpestre</name>
    <dbReference type="NCBI Taxonomy" id="135208"/>
    <lineage>
        <taxon>Eukaryota</taxon>
        <taxon>Fungi</taxon>
        <taxon>Dikarya</taxon>
        <taxon>Basidiomycota</taxon>
        <taxon>Agaricomycotina</taxon>
        <taxon>Agaricomycetes</taxon>
        <taxon>Russulales</taxon>
        <taxon>Hericiaceae</taxon>
        <taxon>Hericium</taxon>
    </lineage>
</organism>
<evidence type="ECO:0000313" key="3">
    <source>
        <dbReference type="EMBL" id="TFY81122.1"/>
    </source>
</evidence>
<dbReference type="AlphaFoldDB" id="A0A4Z0A239"/>
<name>A0A4Z0A239_9AGAM</name>
<dbReference type="STRING" id="135208.A0A4Z0A239"/>